<protein>
    <submittedName>
        <fullName evidence="1">Uncharacterized protein</fullName>
    </submittedName>
</protein>
<reference evidence="1 2" key="1">
    <citation type="submission" date="2021-11" db="EMBL/GenBank/DDBJ databases">
        <authorList>
            <person name="Depoorter E."/>
        </authorList>
    </citation>
    <scope>NUCLEOTIDE SEQUENCE [LARGE SCALE GENOMIC DNA]</scope>
    <source>
        <strain evidence="1 2">LMG 24289</strain>
    </source>
</reference>
<keyword evidence="2" id="KW-1185">Reference proteome</keyword>
<evidence type="ECO:0000313" key="1">
    <source>
        <dbReference type="EMBL" id="CAH0417485.1"/>
    </source>
</evidence>
<organism evidence="1 2">
    <name type="scientific">Periweissella fabaria</name>
    <dbReference type="NCBI Taxonomy" id="546157"/>
    <lineage>
        <taxon>Bacteria</taxon>
        <taxon>Bacillati</taxon>
        <taxon>Bacillota</taxon>
        <taxon>Bacilli</taxon>
        <taxon>Lactobacillales</taxon>
        <taxon>Lactobacillaceae</taxon>
        <taxon>Periweissella</taxon>
    </lineage>
</organism>
<comment type="caution">
    <text evidence="1">The sequence shown here is derived from an EMBL/GenBank/DDBJ whole genome shotgun (WGS) entry which is preliminary data.</text>
</comment>
<proteinExistence type="predicted"/>
<gene>
    <name evidence="1" type="ORF">WFA24289_01827</name>
</gene>
<evidence type="ECO:0000313" key="2">
    <source>
        <dbReference type="Proteomes" id="UP000789707"/>
    </source>
</evidence>
<dbReference type="EMBL" id="CAKKNS010000010">
    <property type="protein sequence ID" value="CAH0417485.1"/>
    <property type="molecule type" value="Genomic_DNA"/>
</dbReference>
<name>A0ABM8Z830_9LACO</name>
<sequence>MTNELLQDLTAKLLVMQRIEDAYALIESISTEQFSNGSRETILAVIADELKYQVGKIEELGD</sequence>
<dbReference type="Proteomes" id="UP000789707">
    <property type="component" value="Unassembled WGS sequence"/>
</dbReference>
<accession>A0ABM8Z830</accession>
<dbReference type="RefSeq" id="WP_230097507.1">
    <property type="nucleotide sequence ID" value="NZ_CAKKNS010000010.1"/>
</dbReference>